<protein>
    <recommendedName>
        <fullName evidence="4">Lipoprotein</fullName>
    </recommendedName>
</protein>
<gene>
    <name evidence="2" type="ORF">ABFZ84_03825</name>
</gene>
<keyword evidence="1" id="KW-1133">Transmembrane helix</keyword>
<evidence type="ECO:0008006" key="4">
    <source>
        <dbReference type="Google" id="ProtNLM"/>
    </source>
</evidence>
<keyword evidence="1" id="KW-0812">Transmembrane</keyword>
<dbReference type="PROSITE" id="PS51257">
    <property type="entry name" value="PROKAR_LIPOPROTEIN"/>
    <property type="match status" value="1"/>
</dbReference>
<keyword evidence="1" id="KW-0472">Membrane</keyword>
<name>A0ABV3Z2H5_9PROT</name>
<reference evidence="2 3" key="1">
    <citation type="submission" date="2024-05" db="EMBL/GenBank/DDBJ databases">
        <title>Three bacterial strains, DH-69, EH-24, and ECK-19 isolated from coastal sediments.</title>
        <authorList>
            <person name="Ye Y.-Q."/>
            <person name="Du Z.-J."/>
        </authorList>
    </citation>
    <scope>NUCLEOTIDE SEQUENCE [LARGE SCALE GENOMIC DNA]</scope>
    <source>
        <strain evidence="2 3">ECK-19</strain>
    </source>
</reference>
<organism evidence="2 3">
    <name type="scientific">Hyphococcus lacteus</name>
    <dbReference type="NCBI Taxonomy" id="3143536"/>
    <lineage>
        <taxon>Bacteria</taxon>
        <taxon>Pseudomonadati</taxon>
        <taxon>Pseudomonadota</taxon>
        <taxon>Alphaproteobacteria</taxon>
        <taxon>Parvularculales</taxon>
        <taxon>Parvularculaceae</taxon>
        <taxon>Hyphococcus</taxon>
    </lineage>
</organism>
<feature type="transmembrane region" description="Helical" evidence="1">
    <location>
        <begin position="12"/>
        <end position="33"/>
    </location>
</feature>
<evidence type="ECO:0000256" key="1">
    <source>
        <dbReference type="SAM" id="Phobius"/>
    </source>
</evidence>
<keyword evidence="3" id="KW-1185">Reference proteome</keyword>
<dbReference type="RefSeq" id="WP_369312594.1">
    <property type="nucleotide sequence ID" value="NZ_JBEHZE010000001.1"/>
</dbReference>
<accession>A0ABV3Z2H5</accession>
<evidence type="ECO:0000313" key="3">
    <source>
        <dbReference type="Proteomes" id="UP001560685"/>
    </source>
</evidence>
<evidence type="ECO:0000313" key="2">
    <source>
        <dbReference type="EMBL" id="MEX6632668.1"/>
    </source>
</evidence>
<proteinExistence type="predicted"/>
<dbReference type="EMBL" id="JBEHZE010000001">
    <property type="protein sequence ID" value="MEX6632668.1"/>
    <property type="molecule type" value="Genomic_DNA"/>
</dbReference>
<dbReference type="Proteomes" id="UP001560685">
    <property type="component" value="Unassembled WGS sequence"/>
</dbReference>
<comment type="caution">
    <text evidence="2">The sequence shown here is derived from an EMBL/GenBank/DDBJ whole genome shotgun (WGS) entry which is preliminary data.</text>
</comment>
<sequence length="218" mass="23481">MYKLSSGPHSGIVGGFAAALMVLVSGCAVNPIASHADHKTVSERDLLADAAHAVESAPWPKPQSTSFVSRITGADDDDRMTRSEAIDIYLEGLEPAGQRFTKLAQDAQINLIAAERLDFVAQNALSAPRLTMSDVSTVETAIKALRENRQIYINAAKQIEKSGETIAPEEIDAIRTAYSTAIRKLGLTADALADRIDDDRSETVAQPAPRYRKNFSGV</sequence>